<dbReference type="STRING" id="1703770.AMJ39_09255"/>
<dbReference type="AlphaFoldDB" id="A0A0S7WNT4"/>
<feature type="compositionally biased region" description="Basic and acidic residues" evidence="1">
    <location>
        <begin position="50"/>
        <end position="68"/>
    </location>
</feature>
<evidence type="ECO:0000313" key="3">
    <source>
        <dbReference type="Proteomes" id="UP000052008"/>
    </source>
</evidence>
<name>A0A0S7WNT4_UNCT6</name>
<gene>
    <name evidence="2" type="ORF">AMJ39_09255</name>
</gene>
<organism evidence="2 3">
    <name type="scientific">candidate division TA06 bacterium DG_24</name>
    <dbReference type="NCBI Taxonomy" id="1703770"/>
    <lineage>
        <taxon>Bacteria</taxon>
        <taxon>Bacteria division TA06</taxon>
    </lineage>
</organism>
<proteinExistence type="predicted"/>
<reference evidence="2 3" key="1">
    <citation type="journal article" date="2015" name="Microbiome">
        <title>Genomic resolution of linkages in carbon, nitrogen, and sulfur cycling among widespread estuary sediment bacteria.</title>
        <authorList>
            <person name="Baker B.J."/>
            <person name="Lazar C.S."/>
            <person name="Teske A.P."/>
            <person name="Dick G.J."/>
        </authorList>
    </citation>
    <scope>NUCLEOTIDE SEQUENCE [LARGE SCALE GENOMIC DNA]</scope>
    <source>
        <strain evidence="2">DG_24</strain>
    </source>
</reference>
<accession>A0A0S7WNT4</accession>
<evidence type="ECO:0000313" key="2">
    <source>
        <dbReference type="EMBL" id="KPJ51803.1"/>
    </source>
</evidence>
<feature type="region of interest" description="Disordered" evidence="1">
    <location>
        <begin position="50"/>
        <end position="91"/>
    </location>
</feature>
<protein>
    <submittedName>
        <fullName evidence="2">Uncharacterized protein</fullName>
    </submittedName>
</protein>
<dbReference type="EMBL" id="LIZS01000096">
    <property type="protein sequence ID" value="KPJ51803.1"/>
    <property type="molecule type" value="Genomic_DNA"/>
</dbReference>
<dbReference type="Proteomes" id="UP000052008">
    <property type="component" value="Unassembled WGS sequence"/>
</dbReference>
<evidence type="ECO:0000256" key="1">
    <source>
        <dbReference type="SAM" id="MobiDB-lite"/>
    </source>
</evidence>
<comment type="caution">
    <text evidence="2">The sequence shown here is derived from an EMBL/GenBank/DDBJ whole genome shotgun (WGS) entry which is preliminary data.</text>
</comment>
<sequence length="91" mass="10070">MICLPGVVDETFRDRLLEECACPQCVSARLDDALDEGDAFLLHHPEHIRLRSADDPHGDDDHQQGENDHDGDDVPGIDVCAKPDWGKDTHG</sequence>